<dbReference type="Pfam" id="PF09588">
    <property type="entry name" value="YqaJ"/>
    <property type="match status" value="1"/>
</dbReference>
<protein>
    <recommendedName>
        <fullName evidence="1">YqaJ viral recombinase domain-containing protein</fullName>
    </recommendedName>
</protein>
<dbReference type="CDD" id="cd22343">
    <property type="entry name" value="PDDEXK_lambda_exonuclease-like"/>
    <property type="match status" value="1"/>
</dbReference>
<dbReference type="InterPro" id="IPR051703">
    <property type="entry name" value="NF-kappa-B_Signaling_Reg"/>
</dbReference>
<accession>A0A2Z6P9D5</accession>
<dbReference type="PANTHER" id="PTHR46609">
    <property type="entry name" value="EXONUCLEASE, PHAGE-TYPE/RECB, C-TERMINAL DOMAIN-CONTAINING PROTEIN"/>
    <property type="match status" value="1"/>
</dbReference>
<dbReference type="SUPFAM" id="SSF52980">
    <property type="entry name" value="Restriction endonuclease-like"/>
    <property type="match status" value="1"/>
</dbReference>
<dbReference type="InterPro" id="IPR019080">
    <property type="entry name" value="YqaJ_viral_recombinase"/>
</dbReference>
<dbReference type="InterPro" id="IPR011335">
    <property type="entry name" value="Restrct_endonuc-II-like"/>
</dbReference>
<reference evidence="3" key="1">
    <citation type="journal article" date="2017" name="Front. Plant Sci.">
        <title>Climate Clever Clovers: New Paradigm to Reduce the Environmental Footprint of Ruminants by Breeding Low Methanogenic Forages Utilizing Haplotype Variation.</title>
        <authorList>
            <person name="Kaur P."/>
            <person name="Appels R."/>
            <person name="Bayer P.E."/>
            <person name="Keeble-Gagnere G."/>
            <person name="Wang J."/>
            <person name="Hirakawa H."/>
            <person name="Shirasawa K."/>
            <person name="Vercoe P."/>
            <person name="Stefanova K."/>
            <person name="Durmic Z."/>
            <person name="Nichols P."/>
            <person name="Revell C."/>
            <person name="Isobe S.N."/>
            <person name="Edwards D."/>
            <person name="Erskine W."/>
        </authorList>
    </citation>
    <scope>NUCLEOTIDE SEQUENCE [LARGE SCALE GENOMIC DNA]</scope>
    <source>
        <strain evidence="3">cv. Daliak</strain>
    </source>
</reference>
<dbReference type="OrthoDB" id="421276at2759"/>
<dbReference type="GO" id="GO:0006281">
    <property type="term" value="P:DNA repair"/>
    <property type="evidence" value="ECO:0007669"/>
    <property type="project" value="UniProtKB-ARBA"/>
</dbReference>
<dbReference type="AlphaFoldDB" id="A0A2Z6P9D5"/>
<dbReference type="Gene3D" id="3.90.320.10">
    <property type="match status" value="1"/>
</dbReference>
<dbReference type="InterPro" id="IPR011604">
    <property type="entry name" value="PDDEXK-like_dom_sf"/>
</dbReference>
<organism evidence="2 3">
    <name type="scientific">Trifolium subterraneum</name>
    <name type="common">Subterranean clover</name>
    <dbReference type="NCBI Taxonomy" id="3900"/>
    <lineage>
        <taxon>Eukaryota</taxon>
        <taxon>Viridiplantae</taxon>
        <taxon>Streptophyta</taxon>
        <taxon>Embryophyta</taxon>
        <taxon>Tracheophyta</taxon>
        <taxon>Spermatophyta</taxon>
        <taxon>Magnoliopsida</taxon>
        <taxon>eudicotyledons</taxon>
        <taxon>Gunneridae</taxon>
        <taxon>Pentapetalae</taxon>
        <taxon>rosids</taxon>
        <taxon>fabids</taxon>
        <taxon>Fabales</taxon>
        <taxon>Fabaceae</taxon>
        <taxon>Papilionoideae</taxon>
        <taxon>50 kb inversion clade</taxon>
        <taxon>NPAAA clade</taxon>
        <taxon>Hologalegina</taxon>
        <taxon>IRL clade</taxon>
        <taxon>Trifolieae</taxon>
        <taxon>Trifolium</taxon>
    </lineage>
</organism>
<feature type="domain" description="YqaJ viral recombinase" evidence="1">
    <location>
        <begin position="24"/>
        <end position="163"/>
    </location>
</feature>
<proteinExistence type="predicted"/>
<evidence type="ECO:0000259" key="1">
    <source>
        <dbReference type="Pfam" id="PF09588"/>
    </source>
</evidence>
<dbReference type="Proteomes" id="UP000242715">
    <property type="component" value="Unassembled WGS sequence"/>
</dbReference>
<name>A0A2Z6P9D5_TRISU</name>
<dbReference type="EMBL" id="DF975280">
    <property type="protein sequence ID" value="GAU51613.1"/>
    <property type="molecule type" value="Genomic_DNA"/>
</dbReference>
<dbReference type="PANTHER" id="PTHR46609:SF4">
    <property type="entry name" value="RESTRICTION ENDONUCLEASE, TYPE II-LIKE SUPERFAMILY PROTEIN"/>
    <property type="match status" value="1"/>
</dbReference>
<evidence type="ECO:0000313" key="2">
    <source>
        <dbReference type="EMBL" id="GAU51613.1"/>
    </source>
</evidence>
<gene>
    <name evidence="2" type="ORF">TSUD_414450</name>
</gene>
<keyword evidence="3" id="KW-1185">Reference proteome</keyword>
<sequence length="274" mass="31822">MLKFTSEEKHSVLQAPSLQHWFKNWQTLRKQKLTASTFAAAIGFWRRRRSQLWLEKIGAIEPFSGNLATCWGNIKEEEALERYKLITGNAVLFPEFQVYTAKPEDSWLAASPDGIIDRLVYELPPHGVLEVKCPYFSGDMSKAFPWSRIPVHYIPQAQGLMEILGRDWMDFYVWTVNGSSLFRLHRDEEYWDSEIISDPKCESNFSSLWCTRYKTFHMPSAQLKLFGGRKMLDCDLHLYSTVTISAHRNLFFVSCSLARDEEKKMQAEAEISTD</sequence>
<evidence type="ECO:0000313" key="3">
    <source>
        <dbReference type="Proteomes" id="UP000242715"/>
    </source>
</evidence>